<protein>
    <recommendedName>
        <fullName evidence="3">Morphogenetic protein</fullName>
    </recommendedName>
</protein>
<sequence>MLRKNHLIVDSGCTQDNERWALSACGLNEDSEVAWDGTHQRDFVSCKRCQAKMAKPRPAPEPLHKERPILFNGAMVRAILSGQKTVTRRLVKGNQIPSRSKSDSPEHQWIAVVQDHPRWGFAAFGATEQECAAELAMYGGCPYGRRGDRLWVRETFIDLRGTGVEHRPDPSGPLQRYAYAADCRPGSHSDEARKDFGLKYKPSIHMPRAACRILLEITDVRVERLQDISRADIRAEGLQCPPELASDDVSPNYRDWYPAAWRDLWESTGGDWEANPWVWVVEFKRVTP</sequence>
<name>A0A1N7UDA9_9PSED</name>
<dbReference type="EMBL" id="CP007637">
    <property type="protein sequence ID" value="AIB35868.1"/>
    <property type="molecule type" value="Genomic_DNA"/>
</dbReference>
<accession>A0A1N7UDA9</accession>
<organism evidence="1 2">
    <name type="scientific">Pseudomonas simiae</name>
    <dbReference type="NCBI Taxonomy" id="321846"/>
    <lineage>
        <taxon>Bacteria</taxon>
        <taxon>Pseudomonadati</taxon>
        <taxon>Pseudomonadota</taxon>
        <taxon>Gammaproteobacteria</taxon>
        <taxon>Pseudomonadales</taxon>
        <taxon>Pseudomonadaceae</taxon>
        <taxon>Pseudomonas</taxon>
    </lineage>
</organism>
<dbReference type="eggNOG" id="ENOG5032T0P">
    <property type="taxonomic scope" value="Bacteria"/>
</dbReference>
<dbReference type="AlphaFoldDB" id="A0A1N7UDA9"/>
<evidence type="ECO:0000313" key="1">
    <source>
        <dbReference type="EMBL" id="AIB35868.1"/>
    </source>
</evidence>
<dbReference type="OrthoDB" id="72471at2"/>
<dbReference type="Proteomes" id="UP000027308">
    <property type="component" value="Chromosome"/>
</dbReference>
<gene>
    <name evidence="1" type="ORF">PS417_09845</name>
</gene>
<dbReference type="RefSeq" id="WP_010211482.1">
    <property type="nucleotide sequence ID" value="NZ_CP007637.1"/>
</dbReference>
<evidence type="ECO:0008006" key="3">
    <source>
        <dbReference type="Google" id="ProtNLM"/>
    </source>
</evidence>
<proteinExistence type="predicted"/>
<evidence type="ECO:0000313" key="2">
    <source>
        <dbReference type="Proteomes" id="UP000027308"/>
    </source>
</evidence>
<reference evidence="1 2" key="1">
    <citation type="submission" date="2014-05" db="EMBL/GenBank/DDBJ databases">
        <title>Pseudomonas simiae WCS417.</title>
        <authorList>
            <person name="Berendsen R.L."/>
        </authorList>
    </citation>
    <scope>NUCLEOTIDE SEQUENCE [LARGE SCALE GENOMIC DNA]</scope>
    <source>
        <strain evidence="1 2">WCS417</strain>
    </source>
</reference>